<evidence type="ECO:0000313" key="7">
    <source>
        <dbReference type="EMBL" id="OMJ20805.1"/>
    </source>
</evidence>
<evidence type="ECO:0000256" key="1">
    <source>
        <dbReference type="ARBA" id="ARBA00001946"/>
    </source>
</evidence>
<dbReference type="GO" id="GO:1990234">
    <property type="term" value="C:transferase complex"/>
    <property type="evidence" value="ECO:0007669"/>
    <property type="project" value="TreeGrafter"/>
</dbReference>
<dbReference type="GO" id="GO:0046872">
    <property type="term" value="F:metal ion binding"/>
    <property type="evidence" value="ECO:0007669"/>
    <property type="project" value="UniProtKB-KW"/>
</dbReference>
<comment type="cofactor">
    <cofactor evidence="1">
        <name>Mg(2+)</name>
        <dbReference type="ChEBI" id="CHEBI:18420"/>
    </cofactor>
</comment>
<dbReference type="GO" id="GO:0008299">
    <property type="term" value="P:isoprenoid biosynthetic process"/>
    <property type="evidence" value="ECO:0007669"/>
    <property type="project" value="UniProtKB-KW"/>
</dbReference>
<dbReference type="SFLD" id="SFLDS00005">
    <property type="entry name" value="Isoprenoid_Synthase_Type_I"/>
    <property type="match status" value="1"/>
</dbReference>
<dbReference type="Pfam" id="PF00348">
    <property type="entry name" value="polyprenyl_synt"/>
    <property type="match status" value="1"/>
</dbReference>
<comment type="similarity">
    <text evidence="2">Belongs to the FPP/GGPP synthase family.</text>
</comment>
<evidence type="ECO:0000256" key="4">
    <source>
        <dbReference type="ARBA" id="ARBA00022723"/>
    </source>
</evidence>
<keyword evidence="4" id="KW-0479">Metal-binding</keyword>
<dbReference type="PROSITE" id="PS00723">
    <property type="entry name" value="POLYPRENYL_SYNTHASE_1"/>
    <property type="match status" value="1"/>
</dbReference>
<sequence length="550" mass="61739">MSNFRKAASNAIQRFFDYFPDPSKYRPLARFAVENLKITQSIKRNSENLSQNSENELTYKNDDYLKASIASSPADYTKTRFIPENPQFRTEIGESSLLPQNTHSFYHKKHDLIAEWIKEPIIASTIDLKKPINSKYDAIKSFEFSIKEASNLVKNDINKVDPFKLVASELGGLTDNISRILETGNPKLSKVVRHYFQATGKQIRPLVVLLMSQVVNEITHNSSSVNSENFDYSVIDKSVPRDIEFDKESSARDSVIREALSHSLNKNLYNPTTNSNGSIVLPTQRRLAEITELIHTASLVHDDIIDGSDTRRGIPTSHQVFGNKMSVLAGDFLLARASVSLARLRNPEVVELLATVIMDLVEGEFKQLKNINSENGDVTYSNLKSPNEESFNYYLQKTYLKTSSLFAKSIRASAILGNAPDHLVEMAFVFGRNLGTAFQLVDDLLDFTSSKKQTGKPVGADLNLGIATAPVLYAWQEFPELGELIKRKFSKENDPETAYNLVINSQGLQKTRLLVEAYAEKAMASLSLFPPSQSRQALLQLTHSLIFRTK</sequence>
<dbReference type="PANTHER" id="PTHR12001:SF69">
    <property type="entry name" value="ALL TRANS-POLYPRENYL-DIPHOSPHATE SYNTHASE PDSS1"/>
    <property type="match status" value="1"/>
</dbReference>
<evidence type="ECO:0000256" key="5">
    <source>
        <dbReference type="ARBA" id="ARBA00022842"/>
    </source>
</evidence>
<proteinExistence type="inferred from homology"/>
<accession>A0A1R1Y1V3</accession>
<evidence type="ECO:0000313" key="8">
    <source>
        <dbReference type="Proteomes" id="UP000187429"/>
    </source>
</evidence>
<dbReference type="Proteomes" id="UP000187429">
    <property type="component" value="Unassembled WGS sequence"/>
</dbReference>
<organism evidence="7 8">
    <name type="scientific">Smittium culicis</name>
    <dbReference type="NCBI Taxonomy" id="133412"/>
    <lineage>
        <taxon>Eukaryota</taxon>
        <taxon>Fungi</taxon>
        <taxon>Fungi incertae sedis</taxon>
        <taxon>Zoopagomycota</taxon>
        <taxon>Kickxellomycotina</taxon>
        <taxon>Harpellomycetes</taxon>
        <taxon>Harpellales</taxon>
        <taxon>Legeriomycetaceae</taxon>
        <taxon>Smittium</taxon>
    </lineage>
</organism>
<dbReference type="PROSITE" id="PS00444">
    <property type="entry name" value="POLYPRENYL_SYNTHASE_2"/>
    <property type="match status" value="1"/>
</dbReference>
<evidence type="ECO:0000256" key="3">
    <source>
        <dbReference type="ARBA" id="ARBA00022679"/>
    </source>
</evidence>
<evidence type="ECO:0000256" key="6">
    <source>
        <dbReference type="ARBA" id="ARBA00023229"/>
    </source>
</evidence>
<dbReference type="Gene3D" id="1.10.600.10">
    <property type="entry name" value="Farnesyl Diphosphate Synthase"/>
    <property type="match status" value="1"/>
</dbReference>
<dbReference type="GO" id="GO:0006744">
    <property type="term" value="P:ubiquinone biosynthetic process"/>
    <property type="evidence" value="ECO:0007669"/>
    <property type="project" value="TreeGrafter"/>
</dbReference>
<keyword evidence="6" id="KW-0414">Isoprene biosynthesis</keyword>
<keyword evidence="3" id="KW-0808">Transferase</keyword>
<gene>
    <name evidence="7" type="ORF">AYI69_g6070</name>
</gene>
<dbReference type="OrthoDB" id="9927103at2759"/>
<reference evidence="8" key="1">
    <citation type="submission" date="2017-01" db="EMBL/GenBank/DDBJ databases">
        <authorList>
            <person name="Wang Y."/>
            <person name="White M."/>
            <person name="Kvist S."/>
            <person name="Moncalvo J.-M."/>
        </authorList>
    </citation>
    <scope>NUCLEOTIDE SEQUENCE [LARGE SCALE GENOMIC DNA]</scope>
    <source>
        <strain evidence="8">ID-206-W2</strain>
    </source>
</reference>
<keyword evidence="5" id="KW-0460">Magnesium</keyword>
<dbReference type="CDD" id="cd00685">
    <property type="entry name" value="Trans_IPPS_HT"/>
    <property type="match status" value="1"/>
</dbReference>
<dbReference type="PANTHER" id="PTHR12001">
    <property type="entry name" value="GERANYLGERANYL PYROPHOSPHATE SYNTHASE"/>
    <property type="match status" value="1"/>
</dbReference>
<dbReference type="InterPro" id="IPR000092">
    <property type="entry name" value="Polyprenyl_synt"/>
</dbReference>
<comment type="caution">
    <text evidence="7">The sequence shown here is derived from an EMBL/GenBank/DDBJ whole genome shotgun (WGS) entry which is preliminary data.</text>
</comment>
<keyword evidence="8" id="KW-1185">Reference proteome</keyword>
<dbReference type="InterPro" id="IPR008949">
    <property type="entry name" value="Isoprenoid_synthase_dom_sf"/>
</dbReference>
<dbReference type="GO" id="GO:0004659">
    <property type="term" value="F:prenyltransferase activity"/>
    <property type="evidence" value="ECO:0007669"/>
    <property type="project" value="InterPro"/>
</dbReference>
<dbReference type="EMBL" id="LSSM01002662">
    <property type="protein sequence ID" value="OMJ20805.1"/>
    <property type="molecule type" value="Genomic_DNA"/>
</dbReference>
<protein>
    <submittedName>
        <fullName evidence="7">Putative hexaprenyl pyrophosphate synthase, mitochondrial</fullName>
    </submittedName>
</protein>
<dbReference type="AlphaFoldDB" id="A0A1R1Y1V3"/>
<dbReference type="InterPro" id="IPR033749">
    <property type="entry name" value="Polyprenyl_synt_CS"/>
</dbReference>
<evidence type="ECO:0000256" key="2">
    <source>
        <dbReference type="ARBA" id="ARBA00006706"/>
    </source>
</evidence>
<dbReference type="SUPFAM" id="SSF48576">
    <property type="entry name" value="Terpenoid synthases"/>
    <property type="match status" value="1"/>
</dbReference>
<name>A0A1R1Y1V3_9FUNG</name>